<keyword evidence="1" id="KW-0732">Signal</keyword>
<accession>A0A8H2WK29</accession>
<dbReference type="Proteomes" id="UP000663831">
    <property type="component" value="Unassembled WGS sequence"/>
</dbReference>
<dbReference type="AlphaFoldDB" id="A0A8H2WK29"/>
<sequence>MRVSNLVVFALSSISVAFAQTAADVLGLVTRLNTELQSSAPGDITPKLTALTTQIKALGNPISIDPSTRSLIAVQGASIMSRVANQGMTVGPGALGGDIQLALKGFLVEIGLCVPDVDKEISRMLVDVSVPVFLKNNFGGAMAVLSQADSKTPVVDVNMDGQLLAVDVNVGGGSVSVL</sequence>
<evidence type="ECO:0000313" key="2">
    <source>
        <dbReference type="EMBL" id="CAE6380244.1"/>
    </source>
</evidence>
<protein>
    <submittedName>
        <fullName evidence="2">Uncharacterized protein</fullName>
    </submittedName>
</protein>
<organism evidence="2 3">
    <name type="scientific">Rhizoctonia solani</name>
    <dbReference type="NCBI Taxonomy" id="456999"/>
    <lineage>
        <taxon>Eukaryota</taxon>
        <taxon>Fungi</taxon>
        <taxon>Dikarya</taxon>
        <taxon>Basidiomycota</taxon>
        <taxon>Agaricomycotina</taxon>
        <taxon>Agaricomycetes</taxon>
        <taxon>Cantharellales</taxon>
        <taxon>Ceratobasidiaceae</taxon>
        <taxon>Rhizoctonia</taxon>
    </lineage>
</organism>
<feature type="chain" id="PRO_5034426091" evidence="1">
    <location>
        <begin position="20"/>
        <end position="178"/>
    </location>
</feature>
<reference evidence="2" key="1">
    <citation type="submission" date="2021-01" db="EMBL/GenBank/DDBJ databases">
        <authorList>
            <person name="Kaushik A."/>
        </authorList>
    </citation>
    <scope>NUCLEOTIDE SEQUENCE</scope>
    <source>
        <strain evidence="2">AG3-1AP</strain>
    </source>
</reference>
<name>A0A8H2WK29_9AGAM</name>
<evidence type="ECO:0000313" key="3">
    <source>
        <dbReference type="Proteomes" id="UP000663831"/>
    </source>
</evidence>
<gene>
    <name evidence="2" type="ORF">RDB_LOCUS2050</name>
</gene>
<dbReference type="EMBL" id="CAJMWV010000151">
    <property type="protein sequence ID" value="CAE6380244.1"/>
    <property type="molecule type" value="Genomic_DNA"/>
</dbReference>
<comment type="caution">
    <text evidence="2">The sequence shown here is derived from an EMBL/GenBank/DDBJ whole genome shotgun (WGS) entry which is preliminary data.</text>
</comment>
<evidence type="ECO:0000256" key="1">
    <source>
        <dbReference type="SAM" id="SignalP"/>
    </source>
</evidence>
<proteinExistence type="predicted"/>
<feature type="signal peptide" evidence="1">
    <location>
        <begin position="1"/>
        <end position="19"/>
    </location>
</feature>